<dbReference type="EMBL" id="LUGG01000022">
    <property type="protein sequence ID" value="OBZ68167.1"/>
    <property type="molecule type" value="Genomic_DNA"/>
</dbReference>
<keyword evidence="2" id="KW-1185">Reference proteome</keyword>
<evidence type="ECO:0000313" key="2">
    <source>
        <dbReference type="Proteomes" id="UP000092993"/>
    </source>
</evidence>
<organism evidence="1 2">
    <name type="scientific">Grifola frondosa</name>
    <name type="common">Maitake</name>
    <name type="synonym">Polyporus frondosus</name>
    <dbReference type="NCBI Taxonomy" id="5627"/>
    <lineage>
        <taxon>Eukaryota</taxon>
        <taxon>Fungi</taxon>
        <taxon>Dikarya</taxon>
        <taxon>Basidiomycota</taxon>
        <taxon>Agaricomycotina</taxon>
        <taxon>Agaricomycetes</taxon>
        <taxon>Polyporales</taxon>
        <taxon>Grifolaceae</taxon>
        <taxon>Grifola</taxon>
    </lineage>
</organism>
<sequence>MTSKSSPKFSIRLANCVLALSKAATASNSFFFSSNLAAAAAWSRNCAIETGATEQRTGASGRVTRFELRL</sequence>
<reference evidence="1 2" key="1">
    <citation type="submission" date="2016-03" db="EMBL/GenBank/DDBJ databases">
        <title>Whole genome sequencing of Grifola frondosa 9006-11.</title>
        <authorList>
            <person name="Min B."/>
            <person name="Park H."/>
            <person name="Kim J.-G."/>
            <person name="Cho H."/>
            <person name="Oh Y.-L."/>
            <person name="Kong W.-S."/>
            <person name="Choi I.-G."/>
        </authorList>
    </citation>
    <scope>NUCLEOTIDE SEQUENCE [LARGE SCALE GENOMIC DNA]</scope>
    <source>
        <strain evidence="1 2">9006-11</strain>
    </source>
</reference>
<accession>A0A1C7LVT3</accession>
<dbReference type="Proteomes" id="UP000092993">
    <property type="component" value="Unassembled WGS sequence"/>
</dbReference>
<dbReference type="AlphaFoldDB" id="A0A1C7LVT3"/>
<gene>
    <name evidence="1" type="ORF">A0H81_11793</name>
</gene>
<evidence type="ECO:0000313" key="1">
    <source>
        <dbReference type="EMBL" id="OBZ68167.1"/>
    </source>
</evidence>
<protein>
    <submittedName>
        <fullName evidence="1">Uncharacterized protein</fullName>
    </submittedName>
</protein>
<proteinExistence type="predicted"/>
<name>A0A1C7LVT3_GRIFR</name>
<comment type="caution">
    <text evidence="1">The sequence shown here is derived from an EMBL/GenBank/DDBJ whole genome shotgun (WGS) entry which is preliminary data.</text>
</comment>